<dbReference type="OrthoDB" id="2234398at2"/>
<comment type="similarity">
    <text evidence="1">In the N-terminal section; belongs to the LXG family.</text>
</comment>
<evidence type="ECO:0000256" key="2">
    <source>
        <dbReference type="SAM" id="Coils"/>
    </source>
</evidence>
<evidence type="ECO:0000256" key="1">
    <source>
        <dbReference type="ARBA" id="ARBA00034117"/>
    </source>
</evidence>
<dbReference type="PROSITE" id="PS51756">
    <property type="entry name" value="LXG"/>
    <property type="match status" value="1"/>
</dbReference>
<accession>A0A6C2C5S7</accession>
<dbReference type="InterPro" id="IPR006829">
    <property type="entry name" value="LXG_dom"/>
</dbReference>
<protein>
    <recommendedName>
        <fullName evidence="3">LXG domain-containing protein</fullName>
    </recommendedName>
</protein>
<sequence>MGLRYLSSDSSGMKSNLKKSLQQGKQVVQELKSGSQQLISAVDGHTLSGAAYTAGKGLFSELIIPTINRVSSALEDVEQDLHKYESQEHIVSGEALLDEDSLMQERQIKRSLAESARSMSNMYAGFAKSIEHVPVLEMGAGMFKSHAKQMENVARSYQDEVKKIEEKIKKLHQFSSGTQSLFGSSLSNLKIAMQAVTTLNEMVVNSHDGSYSFPIGKDKSWFTKQKGLQESAYQRLQSALNIEDGVLSRIGLTKKQRHEYSLFKKILQANPGKAIEVLYKSDVLWAVVAKLAVPFPKLPSKFLDGLVILEKAGNTEAGLALKKGVDYFGKFTSPIKTFGDMLGVTEKLGNTKIFQSLGKGPGVVEFVGKAGTVTTFASIAANGLYSGITDGIKTKSIGKGVIGGSIGAVKGIGPLEGMTIGATIGASGAGIGALPGAIIGVVVGTGNTVVQIAKPDLYSDLSKEANSSYDKFKNDWSTMGNGIESFIKDPIKTWNAGAEFRDKLATFVDIPKIPKIQFGVLNSGN</sequence>
<reference evidence="4 5" key="1">
    <citation type="submission" date="2019-01" db="EMBL/GenBank/DDBJ databases">
        <title>Weissella sp. nov., a novel lactic acid bacterium isolated from animal feces.</title>
        <authorList>
            <person name="Wang L.-T."/>
        </authorList>
    </citation>
    <scope>NUCLEOTIDE SEQUENCE [LARGE SCALE GENOMIC DNA]</scope>
    <source>
        <strain evidence="4 5">8H-2</strain>
    </source>
</reference>
<feature type="coiled-coil region" evidence="2">
    <location>
        <begin position="147"/>
        <end position="174"/>
    </location>
</feature>
<dbReference type="RefSeq" id="WP_148622921.1">
    <property type="nucleotide sequence ID" value="NZ_SDGZ01000015.1"/>
</dbReference>
<organism evidence="4 5">
    <name type="scientific">Weissella muntiaci</name>
    <dbReference type="NCBI Taxonomy" id="2508881"/>
    <lineage>
        <taxon>Bacteria</taxon>
        <taxon>Bacillati</taxon>
        <taxon>Bacillota</taxon>
        <taxon>Bacilli</taxon>
        <taxon>Lactobacillales</taxon>
        <taxon>Lactobacillaceae</taxon>
        <taxon>Weissella</taxon>
    </lineage>
</organism>
<dbReference type="Proteomes" id="UP000371977">
    <property type="component" value="Unassembled WGS sequence"/>
</dbReference>
<gene>
    <name evidence="4" type="ORF">ESZ50_07380</name>
</gene>
<evidence type="ECO:0000313" key="4">
    <source>
        <dbReference type="EMBL" id="TYC49059.1"/>
    </source>
</evidence>
<name>A0A6C2C5S7_9LACO</name>
<dbReference type="Pfam" id="PF04740">
    <property type="entry name" value="LXG"/>
    <property type="match status" value="1"/>
</dbReference>
<keyword evidence="2" id="KW-0175">Coiled coil</keyword>
<feature type="domain" description="LXG" evidence="3">
    <location>
        <begin position="1"/>
        <end position="242"/>
    </location>
</feature>
<comment type="caution">
    <text evidence="4">The sequence shown here is derived from an EMBL/GenBank/DDBJ whole genome shotgun (WGS) entry which is preliminary data.</text>
</comment>
<evidence type="ECO:0000313" key="5">
    <source>
        <dbReference type="Proteomes" id="UP000371977"/>
    </source>
</evidence>
<keyword evidence="5" id="KW-1185">Reference proteome</keyword>
<proteinExistence type="inferred from homology"/>
<evidence type="ECO:0000259" key="3">
    <source>
        <dbReference type="PROSITE" id="PS51756"/>
    </source>
</evidence>
<dbReference type="AlphaFoldDB" id="A0A6C2C5S7"/>
<dbReference type="EMBL" id="SDGZ01000015">
    <property type="protein sequence ID" value="TYC49059.1"/>
    <property type="molecule type" value="Genomic_DNA"/>
</dbReference>